<sequence length="424" mass="45572">MKKLFVFLLIVVIVGYAAFKGGAWYQTRQALIDTRERLDEMGVLRWSGIGSGLSGQVSVSGLQWSPFALSSPITADRVVFRPGGVAGLWPILSEGRLPDEWSFSATGVQLMLKDELLQDWIAPDHRQALVQWLQIPCGGRVLGVSDLRQLGIGQLNGDLTLRSSADRPGIALEVNAGALGSIDLYAPQARPSTLSELRSAETLWTGPVQVTLRDGGLMRKLSAWCAEQGKQSKSAWTASVLKALEKPLAAMRLAPSEQLASLYRTFLRDGGALSTTLQVNQPFWGVPVRAPDQSGEGASLNARYNGNGVPGLYLSRTEPDAPTVVTPVEPEPESPAAGTASDGPAYRAVGPEAYGDQLGRDVRIELDTGRVVEGRLSGVSEHVLEVTRMMDGGEVAYPLAREAIVRFAVWRAVPTDSADTEKGQ</sequence>
<evidence type="ECO:0008006" key="4">
    <source>
        <dbReference type="Google" id="ProtNLM"/>
    </source>
</evidence>
<dbReference type="EMBL" id="QEKQ01000005">
    <property type="protein sequence ID" value="PVY76385.1"/>
    <property type="molecule type" value="Genomic_DNA"/>
</dbReference>
<accession>A0A2U1CWK3</accession>
<dbReference type="RefSeq" id="WP_116919137.1">
    <property type="nucleotide sequence ID" value="NZ_QEKQ01000005.1"/>
</dbReference>
<comment type="caution">
    <text evidence="2">The sequence shown here is derived from an EMBL/GenBank/DDBJ whole genome shotgun (WGS) entry which is preliminary data.</text>
</comment>
<feature type="region of interest" description="Disordered" evidence="1">
    <location>
        <begin position="323"/>
        <end position="346"/>
    </location>
</feature>
<gene>
    <name evidence="2" type="ORF">C8D92_105138</name>
</gene>
<evidence type="ECO:0000313" key="2">
    <source>
        <dbReference type="EMBL" id="PVY76385.1"/>
    </source>
</evidence>
<reference evidence="2 3" key="1">
    <citation type="submission" date="2018-04" db="EMBL/GenBank/DDBJ databases">
        <title>Genomic Encyclopedia of Type Strains, Phase IV (KMG-IV): sequencing the most valuable type-strain genomes for metagenomic binning, comparative biology and taxonomic classification.</title>
        <authorList>
            <person name="Goeker M."/>
        </authorList>
    </citation>
    <scope>NUCLEOTIDE SEQUENCE [LARGE SCALE GENOMIC DNA]</scope>
    <source>
        <strain evidence="2 3">DSM 28688</strain>
    </source>
</reference>
<evidence type="ECO:0000256" key="1">
    <source>
        <dbReference type="SAM" id="MobiDB-lite"/>
    </source>
</evidence>
<dbReference type="AlphaFoldDB" id="A0A2U1CWK3"/>
<proteinExistence type="predicted"/>
<protein>
    <recommendedName>
        <fullName evidence="4">Acetylornithine deacetylase</fullName>
    </recommendedName>
</protein>
<name>A0A2U1CWK3_9GAMM</name>
<organism evidence="2 3">
    <name type="scientific">Tamilnaduibacter salinus</name>
    <dbReference type="NCBI Taxonomy" id="1484056"/>
    <lineage>
        <taxon>Bacteria</taxon>
        <taxon>Pseudomonadati</taxon>
        <taxon>Pseudomonadota</taxon>
        <taxon>Gammaproteobacteria</taxon>
        <taxon>Pseudomonadales</taxon>
        <taxon>Marinobacteraceae</taxon>
        <taxon>Tamilnaduibacter</taxon>
    </lineage>
</organism>
<dbReference type="Proteomes" id="UP000245887">
    <property type="component" value="Unassembled WGS sequence"/>
</dbReference>
<dbReference type="OrthoDB" id="6191808at2"/>
<evidence type="ECO:0000313" key="3">
    <source>
        <dbReference type="Proteomes" id="UP000245887"/>
    </source>
</evidence>